<dbReference type="Gene3D" id="3.90.650.10">
    <property type="entry name" value="PurM-like C-terminal domain"/>
    <property type="match status" value="1"/>
</dbReference>
<gene>
    <name evidence="15 18" type="primary">purM</name>
    <name evidence="18" type="ORF">KJ970_05550</name>
</gene>
<dbReference type="NCBIfam" id="TIGR00878">
    <property type="entry name" value="purM"/>
    <property type="match status" value="1"/>
</dbReference>
<dbReference type="PANTHER" id="PTHR10520:SF12">
    <property type="entry name" value="TRIFUNCTIONAL PURINE BIOSYNTHETIC PROTEIN ADENOSINE-3"/>
    <property type="match status" value="1"/>
</dbReference>
<dbReference type="HAMAP" id="MF_00741">
    <property type="entry name" value="AIRS"/>
    <property type="match status" value="1"/>
</dbReference>
<name>A0A948RVK7_UNCEI</name>
<evidence type="ECO:0000256" key="13">
    <source>
        <dbReference type="ARBA" id="ARBA00033093"/>
    </source>
</evidence>
<dbReference type="GO" id="GO:0004641">
    <property type="term" value="F:phosphoribosylformylglycinamidine cyclo-ligase activity"/>
    <property type="evidence" value="ECO:0007669"/>
    <property type="project" value="UniProtKB-UniRule"/>
</dbReference>
<comment type="subcellular location">
    <subcellularLocation>
        <location evidence="1 15">Cytoplasm</location>
    </subcellularLocation>
</comment>
<dbReference type="GO" id="GO:0046084">
    <property type="term" value="P:adenine biosynthetic process"/>
    <property type="evidence" value="ECO:0007669"/>
    <property type="project" value="TreeGrafter"/>
</dbReference>
<keyword evidence="9 15" id="KW-0658">Purine biosynthesis</keyword>
<feature type="domain" description="PurM-like C-terminal" evidence="17">
    <location>
        <begin position="172"/>
        <end position="340"/>
    </location>
</feature>
<comment type="pathway">
    <text evidence="2 15">Purine metabolism; IMP biosynthesis via de novo pathway; 5-amino-1-(5-phospho-D-ribosyl)imidazole from N(2)-formyl-N(1)-(5-phospho-D-ribosyl)glycinamide: step 2/2.</text>
</comment>
<dbReference type="GO" id="GO:0005524">
    <property type="term" value="F:ATP binding"/>
    <property type="evidence" value="ECO:0007669"/>
    <property type="project" value="UniProtKB-KW"/>
</dbReference>
<evidence type="ECO:0000256" key="8">
    <source>
        <dbReference type="ARBA" id="ARBA00022741"/>
    </source>
</evidence>
<reference evidence="18" key="1">
    <citation type="submission" date="2021-05" db="EMBL/GenBank/DDBJ databases">
        <title>Energy efficiency and biological interactions define the core microbiome of deep oligotrophic groundwater.</title>
        <authorList>
            <person name="Mehrshad M."/>
            <person name="Lopez-Fernandez M."/>
            <person name="Bell E."/>
            <person name="Bernier-Latmani R."/>
            <person name="Bertilsson S."/>
            <person name="Dopson M."/>
        </authorList>
    </citation>
    <scope>NUCLEOTIDE SEQUENCE</scope>
    <source>
        <strain evidence="18">Modern_marine.mb.64</strain>
    </source>
</reference>
<evidence type="ECO:0000256" key="11">
    <source>
        <dbReference type="ARBA" id="ARBA00031908"/>
    </source>
</evidence>
<keyword evidence="7 15" id="KW-0436">Ligase</keyword>
<dbReference type="PANTHER" id="PTHR10520">
    <property type="entry name" value="TRIFUNCTIONAL PURINE BIOSYNTHETIC PROTEIN ADENOSINE-3-RELATED"/>
    <property type="match status" value="1"/>
</dbReference>
<dbReference type="CDD" id="cd02196">
    <property type="entry name" value="PurM"/>
    <property type="match status" value="1"/>
</dbReference>
<accession>A0A948RVK7</accession>
<sequence>MDRYKEAGVDRGRADLVRQRIGALCQSTYGSNVVSGVGGFGGCIALPKASDQSILVASVDGVGTKMRVAALTGMWEAVGYDIVAHGVNDVLVQGAEPLFFLDYIAMSRLDPEIIGRMADGMVKACREAGCALLGGETAEMPGIYAPGDVELVGTMVGVVERERLIDGSCLESGDILIGLPSSGLHTNGYTLARHVLLDRGDLQWTDIPPSLQISVGEALMKSHTLYLPHVRPLLQAGLVKAMAHITGGGILENIPRVLPKNLDARILNNSWDVPALFRLIQERGDVAEKEMFRVFNMGIGWVLMIDREDLPRTGEKLGVDGIDYWVLGELVKGEGKVVIVEPPC</sequence>
<evidence type="ECO:0000313" key="18">
    <source>
        <dbReference type="EMBL" id="MBU2690373.1"/>
    </source>
</evidence>
<evidence type="ECO:0000256" key="4">
    <source>
        <dbReference type="ARBA" id="ARBA00013047"/>
    </source>
</evidence>
<dbReference type="Proteomes" id="UP000777784">
    <property type="component" value="Unassembled WGS sequence"/>
</dbReference>
<evidence type="ECO:0000256" key="3">
    <source>
        <dbReference type="ARBA" id="ARBA00010280"/>
    </source>
</evidence>
<organism evidence="18 19">
    <name type="scientific">Eiseniibacteriota bacterium</name>
    <dbReference type="NCBI Taxonomy" id="2212470"/>
    <lineage>
        <taxon>Bacteria</taxon>
        <taxon>Candidatus Eiseniibacteriota</taxon>
    </lineage>
</organism>
<feature type="domain" description="PurM-like N-terminal" evidence="16">
    <location>
        <begin position="50"/>
        <end position="159"/>
    </location>
</feature>
<evidence type="ECO:0000256" key="2">
    <source>
        <dbReference type="ARBA" id="ARBA00004686"/>
    </source>
</evidence>
<evidence type="ECO:0000256" key="9">
    <source>
        <dbReference type="ARBA" id="ARBA00022755"/>
    </source>
</evidence>
<evidence type="ECO:0000256" key="10">
    <source>
        <dbReference type="ARBA" id="ARBA00022840"/>
    </source>
</evidence>
<evidence type="ECO:0000256" key="15">
    <source>
        <dbReference type="HAMAP-Rule" id="MF_00741"/>
    </source>
</evidence>
<dbReference type="EC" id="6.3.3.1" evidence="4 15"/>
<evidence type="ECO:0000256" key="6">
    <source>
        <dbReference type="ARBA" id="ARBA00022490"/>
    </source>
</evidence>
<evidence type="ECO:0000256" key="7">
    <source>
        <dbReference type="ARBA" id="ARBA00022598"/>
    </source>
</evidence>
<evidence type="ECO:0000259" key="17">
    <source>
        <dbReference type="Pfam" id="PF02769"/>
    </source>
</evidence>
<comment type="similarity">
    <text evidence="3 15">Belongs to the AIR synthase family.</text>
</comment>
<keyword evidence="10 15" id="KW-0067">ATP-binding</keyword>
<dbReference type="SUPFAM" id="SSF56042">
    <property type="entry name" value="PurM C-terminal domain-like"/>
    <property type="match status" value="1"/>
</dbReference>
<comment type="catalytic activity">
    <reaction evidence="14 15">
        <text>2-formamido-N(1)-(5-O-phospho-beta-D-ribosyl)acetamidine + ATP = 5-amino-1-(5-phospho-beta-D-ribosyl)imidazole + ADP + phosphate + H(+)</text>
        <dbReference type="Rhea" id="RHEA:23032"/>
        <dbReference type="ChEBI" id="CHEBI:15378"/>
        <dbReference type="ChEBI" id="CHEBI:30616"/>
        <dbReference type="ChEBI" id="CHEBI:43474"/>
        <dbReference type="ChEBI" id="CHEBI:137981"/>
        <dbReference type="ChEBI" id="CHEBI:147287"/>
        <dbReference type="ChEBI" id="CHEBI:456216"/>
        <dbReference type="EC" id="6.3.3.1"/>
    </reaction>
</comment>
<dbReference type="GO" id="GO:0004637">
    <property type="term" value="F:phosphoribosylamine-glycine ligase activity"/>
    <property type="evidence" value="ECO:0007669"/>
    <property type="project" value="TreeGrafter"/>
</dbReference>
<evidence type="ECO:0000256" key="1">
    <source>
        <dbReference type="ARBA" id="ARBA00004496"/>
    </source>
</evidence>
<evidence type="ECO:0000256" key="14">
    <source>
        <dbReference type="ARBA" id="ARBA00049057"/>
    </source>
</evidence>
<dbReference type="SUPFAM" id="SSF55326">
    <property type="entry name" value="PurM N-terminal domain-like"/>
    <property type="match status" value="1"/>
</dbReference>
<evidence type="ECO:0000259" key="16">
    <source>
        <dbReference type="Pfam" id="PF00586"/>
    </source>
</evidence>
<evidence type="ECO:0000256" key="12">
    <source>
        <dbReference type="ARBA" id="ARBA00032931"/>
    </source>
</evidence>
<evidence type="ECO:0000256" key="5">
    <source>
        <dbReference type="ARBA" id="ARBA00020367"/>
    </source>
</evidence>
<dbReference type="Pfam" id="PF00586">
    <property type="entry name" value="AIRS"/>
    <property type="match status" value="1"/>
</dbReference>
<dbReference type="InterPro" id="IPR004733">
    <property type="entry name" value="PurM_cligase"/>
</dbReference>
<dbReference type="GO" id="GO:0006189">
    <property type="term" value="P:'de novo' IMP biosynthetic process"/>
    <property type="evidence" value="ECO:0007669"/>
    <property type="project" value="UniProtKB-UniRule"/>
</dbReference>
<dbReference type="GO" id="GO:0005829">
    <property type="term" value="C:cytosol"/>
    <property type="evidence" value="ECO:0007669"/>
    <property type="project" value="TreeGrafter"/>
</dbReference>
<evidence type="ECO:0000313" key="19">
    <source>
        <dbReference type="Proteomes" id="UP000777784"/>
    </source>
</evidence>
<protein>
    <recommendedName>
        <fullName evidence="5 15">Phosphoribosylformylglycinamidine cyclo-ligase</fullName>
        <ecNumber evidence="4 15">6.3.3.1</ecNumber>
    </recommendedName>
    <alternativeName>
        <fullName evidence="12 15">AIR synthase</fullName>
    </alternativeName>
    <alternativeName>
        <fullName evidence="13 15">AIRS</fullName>
    </alternativeName>
    <alternativeName>
        <fullName evidence="11 15">Phosphoribosyl-aminoimidazole synthetase</fullName>
    </alternativeName>
</protein>
<dbReference type="Gene3D" id="3.30.1330.10">
    <property type="entry name" value="PurM-like, N-terminal domain"/>
    <property type="match status" value="1"/>
</dbReference>
<dbReference type="InterPro" id="IPR036921">
    <property type="entry name" value="PurM-like_N_sf"/>
</dbReference>
<keyword evidence="8 15" id="KW-0547">Nucleotide-binding</keyword>
<proteinExistence type="inferred from homology"/>
<keyword evidence="6 15" id="KW-0963">Cytoplasm</keyword>
<dbReference type="InterPro" id="IPR010918">
    <property type="entry name" value="PurM-like_C_dom"/>
</dbReference>
<dbReference type="InterPro" id="IPR036676">
    <property type="entry name" value="PurM-like_C_sf"/>
</dbReference>
<dbReference type="Pfam" id="PF02769">
    <property type="entry name" value="AIRS_C"/>
    <property type="match status" value="1"/>
</dbReference>
<comment type="caution">
    <text evidence="18">The sequence shown here is derived from an EMBL/GenBank/DDBJ whole genome shotgun (WGS) entry which is preliminary data.</text>
</comment>
<dbReference type="InterPro" id="IPR016188">
    <property type="entry name" value="PurM-like_N"/>
</dbReference>
<dbReference type="EMBL" id="JAHJDP010000028">
    <property type="protein sequence ID" value="MBU2690373.1"/>
    <property type="molecule type" value="Genomic_DNA"/>
</dbReference>
<dbReference type="AlphaFoldDB" id="A0A948RVK7"/>
<dbReference type="FunFam" id="3.90.650.10:FF:000011">
    <property type="entry name" value="Phosphoribosylformylglycinamidine cyclo-ligase"/>
    <property type="match status" value="1"/>
</dbReference>